<feature type="compositionally biased region" description="Basic and acidic residues" evidence="1">
    <location>
        <begin position="16"/>
        <end position="30"/>
    </location>
</feature>
<accession>A0A140DUN3</accession>
<keyword evidence="3" id="KW-1185">Reference proteome</keyword>
<evidence type="ECO:0000313" key="3">
    <source>
        <dbReference type="Proteomes" id="UP000069771"/>
    </source>
</evidence>
<reference evidence="2 3" key="1">
    <citation type="journal article" date="2016" name="Gut Pathog.">
        <title>Whole genome sequencing of "Faecalibaculum rodentium" ALO17, isolated from C57BL/6J laboratory mouse feces.</title>
        <authorList>
            <person name="Lim S."/>
            <person name="Chang D.H."/>
            <person name="Ahn S."/>
            <person name="Kim B.C."/>
        </authorList>
    </citation>
    <scope>NUCLEOTIDE SEQUENCE [LARGE SCALE GENOMIC DNA]</scope>
    <source>
        <strain evidence="2 3">Alo17</strain>
    </source>
</reference>
<sequence length="37" mass="4403">MCPARGQYKLRRKRQGDRQGSWKEAADKSTRYLKSVF</sequence>
<proteinExistence type="predicted"/>
<protein>
    <submittedName>
        <fullName evidence="2">Uncharacterized protein</fullName>
    </submittedName>
</protein>
<dbReference type="EMBL" id="CP011391">
    <property type="protein sequence ID" value="AMK54360.1"/>
    <property type="molecule type" value="Genomic_DNA"/>
</dbReference>
<dbReference type="KEGG" id="fro:AALO17_12260"/>
<dbReference type="AlphaFoldDB" id="A0A140DUN3"/>
<evidence type="ECO:0000313" key="2">
    <source>
        <dbReference type="EMBL" id="AMK54360.1"/>
    </source>
</evidence>
<dbReference type="Proteomes" id="UP000069771">
    <property type="component" value="Chromosome"/>
</dbReference>
<gene>
    <name evidence="2" type="ORF">AALO17_12260</name>
</gene>
<feature type="region of interest" description="Disordered" evidence="1">
    <location>
        <begin position="1"/>
        <end position="37"/>
    </location>
</feature>
<evidence type="ECO:0000256" key="1">
    <source>
        <dbReference type="SAM" id="MobiDB-lite"/>
    </source>
</evidence>
<dbReference type="STRING" id="1702221.AALO17_12260"/>
<name>A0A140DUN3_9FIRM</name>
<organism evidence="2 3">
    <name type="scientific">Faecalibaculum rodentium</name>
    <dbReference type="NCBI Taxonomy" id="1702221"/>
    <lineage>
        <taxon>Bacteria</taxon>
        <taxon>Bacillati</taxon>
        <taxon>Bacillota</taxon>
        <taxon>Erysipelotrichia</taxon>
        <taxon>Erysipelotrichales</taxon>
        <taxon>Erysipelotrichaceae</taxon>
        <taxon>Faecalibaculum</taxon>
    </lineage>
</organism>